<evidence type="ECO:0000313" key="3">
    <source>
        <dbReference type="EMBL" id="KAB2348543.1"/>
    </source>
</evidence>
<name>A0A6H9YSV4_9ACTN</name>
<protein>
    <recommendedName>
        <fullName evidence="2">Cytoskeleton protein RodZ-like C-terminal domain-containing protein</fullName>
    </recommendedName>
</protein>
<accession>A0A6H9YSV4</accession>
<feature type="region of interest" description="Disordered" evidence="1">
    <location>
        <begin position="40"/>
        <end position="80"/>
    </location>
</feature>
<sequence length="156" mass="15804">MGRHRSDPRGLARILIAAIAVVLALALLIVGGISLVNALTSDSKQPGPTGTASESTGGTRTGSAPSSRPPRSATASAGPSVVIRVTGSPTTVTVTVAGTGQVLHTGLLDTGEARQYDQSPLNVVAADAGSVEVTIYGQLQPRGQVGQRGEWTVPER</sequence>
<dbReference type="AlphaFoldDB" id="A0A6H9YSV4"/>
<organism evidence="3 4">
    <name type="scientific">Actinomadura rudentiformis</name>
    <dbReference type="NCBI Taxonomy" id="359158"/>
    <lineage>
        <taxon>Bacteria</taxon>
        <taxon>Bacillati</taxon>
        <taxon>Actinomycetota</taxon>
        <taxon>Actinomycetes</taxon>
        <taxon>Streptosporangiales</taxon>
        <taxon>Thermomonosporaceae</taxon>
        <taxon>Actinomadura</taxon>
    </lineage>
</organism>
<dbReference type="Proteomes" id="UP000468735">
    <property type="component" value="Unassembled WGS sequence"/>
</dbReference>
<reference evidence="3 4" key="1">
    <citation type="submission" date="2019-09" db="EMBL/GenBank/DDBJ databases">
        <title>Actinomadura physcomitrii sp. nov., a novel actinomycete isolated from moss [Physcomitrium sphaericum (Ludw) Fuernr].</title>
        <authorList>
            <person name="Zhuang X."/>
            <person name="Liu C."/>
        </authorList>
    </citation>
    <scope>NUCLEOTIDE SEQUENCE [LARGE SCALE GENOMIC DNA]</scope>
    <source>
        <strain evidence="3 4">HMC1</strain>
    </source>
</reference>
<feature type="compositionally biased region" description="Low complexity" evidence="1">
    <location>
        <begin position="61"/>
        <end position="80"/>
    </location>
</feature>
<dbReference type="InterPro" id="IPR025194">
    <property type="entry name" value="RodZ-like_C"/>
</dbReference>
<gene>
    <name evidence="3" type="ORF">F8566_17350</name>
</gene>
<feature type="compositionally biased region" description="Polar residues" evidence="1">
    <location>
        <begin position="40"/>
        <end position="58"/>
    </location>
</feature>
<evidence type="ECO:0000256" key="1">
    <source>
        <dbReference type="SAM" id="MobiDB-lite"/>
    </source>
</evidence>
<keyword evidence="4" id="KW-1185">Reference proteome</keyword>
<dbReference type="OrthoDB" id="3483537at2"/>
<dbReference type="Pfam" id="PF13464">
    <property type="entry name" value="RodZ_C"/>
    <property type="match status" value="1"/>
</dbReference>
<proteinExistence type="predicted"/>
<dbReference type="EMBL" id="WBMT01000007">
    <property type="protein sequence ID" value="KAB2348543.1"/>
    <property type="molecule type" value="Genomic_DNA"/>
</dbReference>
<comment type="caution">
    <text evidence="3">The sequence shown here is derived from an EMBL/GenBank/DDBJ whole genome shotgun (WGS) entry which is preliminary data.</text>
</comment>
<evidence type="ECO:0000259" key="2">
    <source>
        <dbReference type="Pfam" id="PF13464"/>
    </source>
</evidence>
<feature type="domain" description="Cytoskeleton protein RodZ-like C-terminal" evidence="2">
    <location>
        <begin position="94"/>
        <end position="139"/>
    </location>
</feature>
<evidence type="ECO:0000313" key="4">
    <source>
        <dbReference type="Proteomes" id="UP000468735"/>
    </source>
</evidence>